<dbReference type="WBParaSite" id="PSAMB.scaffold4675size13900.g24879.t1">
    <property type="protein sequence ID" value="PSAMB.scaffold4675size13900.g24879.t1"/>
    <property type="gene ID" value="PSAMB.scaffold4675size13900.g24879"/>
</dbReference>
<dbReference type="SMART" id="SM00741">
    <property type="entry name" value="SapB"/>
    <property type="match status" value="1"/>
</dbReference>
<protein>
    <submittedName>
        <fullName evidence="5">Saposin B-type domain-containing protein</fullName>
    </submittedName>
</protein>
<evidence type="ECO:0000313" key="5">
    <source>
        <dbReference type="WBParaSite" id="PSAMB.scaffold4675size13900.g24879.t1"/>
    </source>
</evidence>
<evidence type="ECO:0000259" key="3">
    <source>
        <dbReference type="PROSITE" id="PS50015"/>
    </source>
</evidence>
<keyword evidence="4" id="KW-1185">Reference proteome</keyword>
<dbReference type="AlphaFoldDB" id="A0A914WRV9"/>
<dbReference type="Pfam" id="PF03489">
    <property type="entry name" value="SapB_2"/>
    <property type="match status" value="1"/>
</dbReference>
<feature type="domain" description="Saposin B-type" evidence="3">
    <location>
        <begin position="47"/>
        <end position="125"/>
    </location>
</feature>
<dbReference type="InterPro" id="IPR008138">
    <property type="entry name" value="SapB_2"/>
</dbReference>
<evidence type="ECO:0000313" key="4">
    <source>
        <dbReference type="Proteomes" id="UP000887566"/>
    </source>
</evidence>
<dbReference type="Gene3D" id="1.10.225.10">
    <property type="entry name" value="Saposin-like"/>
    <property type="match status" value="1"/>
</dbReference>
<evidence type="ECO:0000256" key="1">
    <source>
        <dbReference type="ARBA" id="ARBA00023157"/>
    </source>
</evidence>
<feature type="chain" id="PRO_5038008771" evidence="2">
    <location>
        <begin position="20"/>
        <end position="125"/>
    </location>
</feature>
<name>A0A914WRV9_9BILA</name>
<dbReference type="InterPro" id="IPR008139">
    <property type="entry name" value="SaposinB_dom"/>
</dbReference>
<sequence>MRLLLCVALLVIAVAFVNAQDFPDKQQVYDVEESNAFGQEEEVERRGKMMCILCTELMFYAKVYANQTQKRLASLLKSVCKTAFKGDRNELQRCNSIVDQNVSLIMRFINTKLSPQAVCRSITLC</sequence>
<dbReference type="SUPFAM" id="SSF47862">
    <property type="entry name" value="Saposin"/>
    <property type="match status" value="1"/>
</dbReference>
<evidence type="ECO:0000256" key="2">
    <source>
        <dbReference type="SAM" id="SignalP"/>
    </source>
</evidence>
<dbReference type="Proteomes" id="UP000887566">
    <property type="component" value="Unplaced"/>
</dbReference>
<keyword evidence="1" id="KW-1015">Disulfide bond</keyword>
<accession>A0A914WRV9</accession>
<dbReference type="PROSITE" id="PS50015">
    <property type="entry name" value="SAP_B"/>
    <property type="match status" value="1"/>
</dbReference>
<proteinExistence type="predicted"/>
<feature type="signal peptide" evidence="2">
    <location>
        <begin position="1"/>
        <end position="19"/>
    </location>
</feature>
<keyword evidence="2" id="KW-0732">Signal</keyword>
<dbReference type="InterPro" id="IPR011001">
    <property type="entry name" value="Saposin-like"/>
</dbReference>
<reference evidence="5" key="1">
    <citation type="submission" date="2022-11" db="UniProtKB">
        <authorList>
            <consortium name="WormBaseParasite"/>
        </authorList>
    </citation>
    <scope>IDENTIFICATION</scope>
</reference>
<organism evidence="4 5">
    <name type="scientific">Plectus sambesii</name>
    <dbReference type="NCBI Taxonomy" id="2011161"/>
    <lineage>
        <taxon>Eukaryota</taxon>
        <taxon>Metazoa</taxon>
        <taxon>Ecdysozoa</taxon>
        <taxon>Nematoda</taxon>
        <taxon>Chromadorea</taxon>
        <taxon>Plectida</taxon>
        <taxon>Plectina</taxon>
        <taxon>Plectoidea</taxon>
        <taxon>Plectidae</taxon>
        <taxon>Plectus</taxon>
    </lineage>
</organism>